<proteinExistence type="predicted"/>
<keyword evidence="3" id="KW-1185">Reference proteome</keyword>
<sequence>MAIMGLMSTIAFMSDTYIKQNFNLTTWLALGACVQSVLVLLLPTRVALLPAATLLLAKIINGALITKGFTRNPYLPTPYLKRMTAPIPDADGSPPEKNADKGVVVFIVGANYNHPLGLFAPGFNSLSPYFQNMWKEAASDKEKWGYLGNSDNMTMVTPGGGNSLVSISYWKSIDHLYAFARGPSHMAGWNWWADTQEQWPHIGIMHETYNVPAGNWENIYQNYHPIGMAQTKHKVIDKETGKLRMTSPLIEAKGGKWKSMMHRMGREDKEEV</sequence>
<dbReference type="InterPro" id="IPR011008">
    <property type="entry name" value="Dimeric_a/b-barrel"/>
</dbReference>
<organism evidence="2 3">
    <name type="scientific">Lepraria finkii</name>
    <dbReference type="NCBI Taxonomy" id="1340010"/>
    <lineage>
        <taxon>Eukaryota</taxon>
        <taxon>Fungi</taxon>
        <taxon>Dikarya</taxon>
        <taxon>Ascomycota</taxon>
        <taxon>Pezizomycotina</taxon>
        <taxon>Lecanoromycetes</taxon>
        <taxon>OSLEUM clade</taxon>
        <taxon>Lecanoromycetidae</taxon>
        <taxon>Lecanorales</taxon>
        <taxon>Lecanorineae</taxon>
        <taxon>Stereocaulaceae</taxon>
        <taxon>Lepraria</taxon>
    </lineage>
</organism>
<dbReference type="Proteomes" id="UP001590951">
    <property type="component" value="Unassembled WGS sequence"/>
</dbReference>
<reference evidence="2 3" key="1">
    <citation type="submission" date="2024-09" db="EMBL/GenBank/DDBJ databases">
        <title>Rethinking Asexuality: The Enigmatic Case of Functional Sexual Genes in Lepraria (Stereocaulaceae).</title>
        <authorList>
            <person name="Doellman M."/>
            <person name="Sun Y."/>
            <person name="Barcenas-Pena A."/>
            <person name="Lumbsch H.T."/>
            <person name="Grewe F."/>
        </authorList>
    </citation>
    <scope>NUCLEOTIDE SEQUENCE [LARGE SCALE GENOMIC DNA]</scope>
    <source>
        <strain evidence="2 3">Grewe 0041</strain>
    </source>
</reference>
<evidence type="ECO:0000256" key="1">
    <source>
        <dbReference type="SAM" id="Phobius"/>
    </source>
</evidence>
<dbReference type="EMBL" id="JBHFEH010000008">
    <property type="protein sequence ID" value="KAL2056279.1"/>
    <property type="molecule type" value="Genomic_DNA"/>
</dbReference>
<dbReference type="InterPro" id="IPR025444">
    <property type="entry name" value="Monooxy_af470"/>
</dbReference>
<evidence type="ECO:0008006" key="4">
    <source>
        <dbReference type="Google" id="ProtNLM"/>
    </source>
</evidence>
<evidence type="ECO:0000313" key="3">
    <source>
        <dbReference type="Proteomes" id="UP001590951"/>
    </source>
</evidence>
<accession>A0ABR4BEK1</accession>
<comment type="caution">
    <text evidence="2">The sequence shown here is derived from an EMBL/GenBank/DDBJ whole genome shotgun (WGS) entry which is preliminary data.</text>
</comment>
<dbReference type="SUPFAM" id="SSF54909">
    <property type="entry name" value="Dimeric alpha+beta barrel"/>
    <property type="match status" value="1"/>
</dbReference>
<keyword evidence="1" id="KW-0812">Transmembrane</keyword>
<name>A0ABR4BEK1_9LECA</name>
<protein>
    <recommendedName>
        <fullName evidence="4">DUF3291 domain-containing protein</fullName>
    </recommendedName>
</protein>
<evidence type="ECO:0000313" key="2">
    <source>
        <dbReference type="EMBL" id="KAL2056279.1"/>
    </source>
</evidence>
<keyword evidence="1" id="KW-0472">Membrane</keyword>
<keyword evidence="1" id="KW-1133">Transmembrane helix</keyword>
<feature type="transmembrane region" description="Helical" evidence="1">
    <location>
        <begin position="21"/>
        <end position="41"/>
    </location>
</feature>
<dbReference type="Pfam" id="PF13826">
    <property type="entry name" value="Monooxy_af470-like"/>
    <property type="match status" value="1"/>
</dbReference>
<gene>
    <name evidence="2" type="ORF">ABVK25_003302</name>
</gene>